<sequence>MNPDLNSSLALDFLNTLKTETAVSHKKLESLPISSCIVSPDMKMNDYAHYLRLMYDVHYDVEEKIFPLLADLKIDVKERTKKHLIEQDLNFLRFKTNSPTPVFHTENISIPFALGILYVVEGSTLGGRFILKNLETIDGLDQGNGVAYFTGYGNKTGSQWKLFLNFLTDYEEQFNCKAAIIEGATYAFDCIYNHFLLIKNEN</sequence>
<organism evidence="1 2">
    <name type="scientific">Flavobacterium saccharophilum</name>
    <dbReference type="NCBI Taxonomy" id="29534"/>
    <lineage>
        <taxon>Bacteria</taxon>
        <taxon>Pseudomonadati</taxon>
        <taxon>Bacteroidota</taxon>
        <taxon>Flavobacteriia</taxon>
        <taxon>Flavobacteriales</taxon>
        <taxon>Flavobacteriaceae</taxon>
        <taxon>Flavobacterium</taxon>
    </lineage>
</organism>
<dbReference type="GO" id="GO:0006788">
    <property type="term" value="P:heme oxidation"/>
    <property type="evidence" value="ECO:0007669"/>
    <property type="project" value="InterPro"/>
</dbReference>
<reference evidence="2" key="1">
    <citation type="submission" date="2016-11" db="EMBL/GenBank/DDBJ databases">
        <authorList>
            <person name="Varghese N."/>
            <person name="Submissions S."/>
        </authorList>
    </citation>
    <scope>NUCLEOTIDE SEQUENCE [LARGE SCALE GENOMIC DNA]</scope>
    <source>
        <strain evidence="2">DSM 1811</strain>
    </source>
</reference>
<evidence type="ECO:0000313" key="1">
    <source>
        <dbReference type="EMBL" id="SHL77410.1"/>
    </source>
</evidence>
<dbReference type="Proteomes" id="UP000184121">
    <property type="component" value="Unassembled WGS sequence"/>
</dbReference>
<dbReference type="OrthoDB" id="114943at2"/>
<dbReference type="STRING" id="29534.SAMN05444366_1509"/>
<keyword evidence="2" id="KW-1185">Reference proteome</keyword>
<dbReference type="GO" id="GO:0004392">
    <property type="term" value="F:heme oxygenase (decyclizing) activity"/>
    <property type="evidence" value="ECO:0007669"/>
    <property type="project" value="InterPro"/>
</dbReference>
<dbReference type="SUPFAM" id="SSF48613">
    <property type="entry name" value="Heme oxygenase-like"/>
    <property type="match status" value="1"/>
</dbReference>
<name>A0A1M7DD80_9FLAO</name>
<dbReference type="AlphaFoldDB" id="A0A1M7DD80"/>
<dbReference type="Pfam" id="PF01126">
    <property type="entry name" value="Heme_oxygenase"/>
    <property type="match status" value="1"/>
</dbReference>
<evidence type="ECO:0000313" key="2">
    <source>
        <dbReference type="Proteomes" id="UP000184121"/>
    </source>
</evidence>
<proteinExistence type="predicted"/>
<gene>
    <name evidence="1" type="ORF">SAMN05444366_1509</name>
</gene>
<protein>
    <submittedName>
        <fullName evidence="1">Heme oxygenase</fullName>
    </submittedName>
</protein>
<dbReference type="CDD" id="cd19166">
    <property type="entry name" value="HemeO-bac"/>
    <property type="match status" value="1"/>
</dbReference>
<dbReference type="InterPro" id="IPR016084">
    <property type="entry name" value="Haem_Oase-like_multi-hlx"/>
</dbReference>
<dbReference type="InterPro" id="IPR016053">
    <property type="entry name" value="Haem_Oase-like"/>
</dbReference>
<dbReference type="RefSeq" id="WP_072970957.1">
    <property type="nucleotide sequence ID" value="NZ_FRBY01000002.1"/>
</dbReference>
<dbReference type="EMBL" id="FRBY01000002">
    <property type="protein sequence ID" value="SHL77410.1"/>
    <property type="molecule type" value="Genomic_DNA"/>
</dbReference>
<dbReference type="Gene3D" id="1.20.910.10">
    <property type="entry name" value="Heme oxygenase-like"/>
    <property type="match status" value="1"/>
</dbReference>
<accession>A0A1M7DD80</accession>